<dbReference type="SUPFAM" id="SSF54637">
    <property type="entry name" value="Thioesterase/thiol ester dehydrase-isomerase"/>
    <property type="match status" value="1"/>
</dbReference>
<dbReference type="GO" id="GO:0016829">
    <property type="term" value="F:lyase activity"/>
    <property type="evidence" value="ECO:0007669"/>
    <property type="project" value="UniProtKB-KW"/>
</dbReference>
<dbReference type="EMBL" id="RRCO01000005">
    <property type="protein sequence ID" value="RRJ24816.1"/>
    <property type="molecule type" value="Genomic_DNA"/>
</dbReference>
<dbReference type="RefSeq" id="WP_128674701.1">
    <property type="nucleotide sequence ID" value="NZ_RRCO01000005.1"/>
</dbReference>
<comment type="caution">
    <text evidence="1">The sequence shown here is derived from an EMBL/GenBank/DDBJ whole genome shotgun (WGS) entry which is preliminary data.</text>
</comment>
<dbReference type="AlphaFoldDB" id="A0A3P3QU97"/>
<evidence type="ECO:0000313" key="2">
    <source>
        <dbReference type="Proteomes" id="UP000272490"/>
    </source>
</evidence>
<dbReference type="Gene3D" id="3.10.129.10">
    <property type="entry name" value="Hotdog Thioesterase"/>
    <property type="match status" value="1"/>
</dbReference>
<gene>
    <name evidence="1" type="ORF">EHV10_11130</name>
</gene>
<sequence>MSVRKVAELNYNMTTADANNVDGKIPFGRQFDFIGDVETELMILNDGDESLCLGYTDVELYEDAYVGDQLNFRAEMLKVGNTSRTCRISTYKVATPAYRMGIKDANPGDMYYFDPPKLITDGTVVLVVKKELQRGNQPSGEVIDPWRELEL</sequence>
<dbReference type="InterPro" id="IPR029069">
    <property type="entry name" value="HotDog_dom_sf"/>
</dbReference>
<dbReference type="OrthoDB" id="5510361at2"/>
<proteinExistence type="predicted"/>
<keyword evidence="1" id="KW-0456">Lyase</keyword>
<reference evidence="1 2" key="1">
    <citation type="submission" date="2018-11" db="EMBL/GenBank/DDBJ databases">
        <title>Genome sequencing of Lachnoanaerobaculum sp. KCOM 2030 (= ChDC B114).</title>
        <authorList>
            <person name="Kook J.-K."/>
            <person name="Park S.-N."/>
            <person name="Lim Y.K."/>
        </authorList>
    </citation>
    <scope>NUCLEOTIDE SEQUENCE [LARGE SCALE GENOMIC DNA]</scope>
    <source>
        <strain evidence="1 2">KCOM 2030</strain>
    </source>
</reference>
<dbReference type="Proteomes" id="UP000272490">
    <property type="component" value="Unassembled WGS sequence"/>
</dbReference>
<protein>
    <submittedName>
        <fullName evidence="1">Beta-alanyl-CoA:ammonia lyase</fullName>
    </submittedName>
</protein>
<evidence type="ECO:0000313" key="1">
    <source>
        <dbReference type="EMBL" id="RRJ24816.1"/>
    </source>
</evidence>
<organism evidence="1 2">
    <name type="scientific">Lachnoanaerobaculum gingivalis</name>
    <dbReference type="NCBI Taxonomy" id="2490855"/>
    <lineage>
        <taxon>Bacteria</taxon>
        <taxon>Bacillati</taxon>
        <taxon>Bacillota</taxon>
        <taxon>Clostridia</taxon>
        <taxon>Lachnospirales</taxon>
        <taxon>Lachnospiraceae</taxon>
        <taxon>Lachnoanaerobaculum</taxon>
    </lineage>
</organism>
<accession>A0A3P3QU97</accession>
<keyword evidence="2" id="KW-1185">Reference proteome</keyword>
<name>A0A3P3QU97_9FIRM</name>